<comment type="caution">
    <text evidence="3">The sequence shown here is derived from an EMBL/GenBank/DDBJ whole genome shotgun (WGS) entry which is preliminary data.</text>
</comment>
<sequence>MSLRNVYGRSSRRHGSARLQSAVEFSPTKKNNLGSQTGSPSPSDSLESENIPLTSPLGSPKVLKSNGKLAKEDEDFDYGVFDLQEDDYSVPPPKKINKARTKPIKSLKKHGGIERNSRPNSQREETPGSQLSNFFVESSVKPSWSPSRSVTSSPVAKDKSSKRGNSMVKTELTYIKRELKSPKKPVKVAAPVPTGETNANDTWDFLSELGEDEGPKKKTMKLDLEGREQSESLESKSSEYSLPENNNRILESLSFEQQETQRDTQEDNEQILPALDTQNSTSSSQSTNSMKLHKSIRGYGLQRSFLLDSQNGHKDDDLDEEQDITITSEFDPDKSQGLHSVNNLRAQGENAQYIDELNFIMEGIDSKTSTSSLIELAIRLFDNSFAQFVKNHGLNNLHDFIDLDNQLQLLIFGFIVCKITEDGNGKVQFDSKLVKVVNKLLENPSNIDLRRETRITRSAFEDLKTRWTNDYSSRFFALTLLIQNNLFINDELLPNIINTFQDLSNDSSKNYKMINMTLILLERYLSLQDEVDEIFSDLIDNLFYLNDHNNHCKVPSLKLLIVLSAKNFQPVFKKDLVNKSISSCAENHNTPVGLLELGLLINLAEEEVCALKLIDRWNIKKLYKLYNQVEDEHKHYYSLLVGILITKFPIQMKKVFDEDEIIDLKHQLEAFLDKGNKLINLQVQEILSKLNEI</sequence>
<dbReference type="EMBL" id="CAIF01000044">
    <property type="protein sequence ID" value="CCH42435.1"/>
    <property type="molecule type" value="Genomic_DNA"/>
</dbReference>
<protein>
    <recommendedName>
        <fullName evidence="2">Wings apart-like protein C-terminal domain-containing protein</fullName>
    </recommendedName>
</protein>
<name>K0KBL6_WICCF</name>
<dbReference type="InterPro" id="IPR011989">
    <property type="entry name" value="ARM-like"/>
</dbReference>
<reference evidence="3 4" key="1">
    <citation type="journal article" date="2012" name="Eukaryot. Cell">
        <title>Draft genome sequence of Wickerhamomyces ciferrii NRRL Y-1031 F-60-10.</title>
        <authorList>
            <person name="Schneider J."/>
            <person name="Andrea H."/>
            <person name="Blom J."/>
            <person name="Jaenicke S."/>
            <person name="Ruckert C."/>
            <person name="Schorsch C."/>
            <person name="Szczepanowski R."/>
            <person name="Farwick M."/>
            <person name="Goesmann A."/>
            <person name="Puhler A."/>
            <person name="Schaffer S."/>
            <person name="Tauch A."/>
            <person name="Kohler T."/>
            <person name="Brinkrolf K."/>
        </authorList>
    </citation>
    <scope>NUCLEOTIDE SEQUENCE [LARGE SCALE GENOMIC DNA]</scope>
    <source>
        <strain evidence="4">ATCC 14091 / BCRC 22168 / CBS 111 / JCM 3599 / NBRC 0793 / NRRL Y-1031 F-60-10</strain>
    </source>
</reference>
<dbReference type="InParanoid" id="K0KBL6"/>
<proteinExistence type="predicted"/>
<feature type="compositionally biased region" description="Basic and acidic residues" evidence="1">
    <location>
        <begin position="213"/>
        <end position="237"/>
    </location>
</feature>
<feature type="compositionally biased region" description="Polar residues" evidence="1">
    <location>
        <begin position="127"/>
        <end position="136"/>
    </location>
</feature>
<feature type="domain" description="Wings apart-like protein C-terminal" evidence="2">
    <location>
        <begin position="340"/>
        <end position="456"/>
    </location>
</feature>
<dbReference type="STRING" id="1206466.K0KBL6"/>
<dbReference type="HOGENOM" id="CLU_397517_0_0_1"/>
<feature type="region of interest" description="Disordered" evidence="1">
    <location>
        <begin position="1"/>
        <end position="68"/>
    </location>
</feature>
<feature type="compositionally biased region" description="Low complexity" evidence="1">
    <location>
        <begin position="277"/>
        <end position="289"/>
    </location>
</feature>
<evidence type="ECO:0000313" key="4">
    <source>
        <dbReference type="Proteomes" id="UP000009328"/>
    </source>
</evidence>
<keyword evidence="4" id="KW-1185">Reference proteome</keyword>
<evidence type="ECO:0000313" key="3">
    <source>
        <dbReference type="EMBL" id="CCH42435.1"/>
    </source>
</evidence>
<dbReference type="InterPro" id="IPR022771">
    <property type="entry name" value="WAPL_C"/>
</dbReference>
<feature type="compositionally biased region" description="Low complexity" evidence="1">
    <location>
        <begin position="138"/>
        <end position="154"/>
    </location>
</feature>
<organism evidence="3 4">
    <name type="scientific">Wickerhamomyces ciferrii (strain ATCC 14091 / BCRC 22168 / CBS 111 / JCM 3599 / NBRC 0793 / NRRL Y-1031 F-60-10)</name>
    <name type="common">Yeast</name>
    <name type="synonym">Pichia ciferrii</name>
    <dbReference type="NCBI Taxonomy" id="1206466"/>
    <lineage>
        <taxon>Eukaryota</taxon>
        <taxon>Fungi</taxon>
        <taxon>Dikarya</taxon>
        <taxon>Ascomycota</taxon>
        <taxon>Saccharomycotina</taxon>
        <taxon>Saccharomycetes</taxon>
        <taxon>Phaffomycetales</taxon>
        <taxon>Wickerhamomycetaceae</taxon>
        <taxon>Wickerhamomyces</taxon>
    </lineage>
</organism>
<feature type="region of interest" description="Disordered" evidence="1">
    <location>
        <begin position="83"/>
        <end position="245"/>
    </location>
</feature>
<dbReference type="Proteomes" id="UP000009328">
    <property type="component" value="Unassembled WGS sequence"/>
</dbReference>
<evidence type="ECO:0000256" key="1">
    <source>
        <dbReference type="SAM" id="MobiDB-lite"/>
    </source>
</evidence>
<dbReference type="AlphaFoldDB" id="K0KBL6"/>
<evidence type="ECO:0000259" key="2">
    <source>
        <dbReference type="Pfam" id="PF07814"/>
    </source>
</evidence>
<dbReference type="FunCoup" id="K0KBL6">
    <property type="interactions" value="17"/>
</dbReference>
<accession>K0KBL6</accession>
<feature type="compositionally biased region" description="Basic residues" evidence="1">
    <location>
        <begin position="95"/>
        <end position="110"/>
    </location>
</feature>
<gene>
    <name evidence="3" type="ORF">BN7_1980</name>
</gene>
<feature type="region of interest" description="Disordered" evidence="1">
    <location>
        <begin position="274"/>
        <end position="293"/>
    </location>
</feature>
<dbReference type="Pfam" id="PF07814">
    <property type="entry name" value="WAPL"/>
    <property type="match status" value="1"/>
</dbReference>
<feature type="compositionally biased region" description="Basic and acidic residues" evidence="1">
    <location>
        <begin position="111"/>
        <end position="126"/>
    </location>
</feature>
<feature type="compositionally biased region" description="Polar residues" evidence="1">
    <location>
        <begin position="28"/>
        <end position="45"/>
    </location>
</feature>
<dbReference type="Gene3D" id="1.25.10.10">
    <property type="entry name" value="Leucine-rich Repeat Variant"/>
    <property type="match status" value="1"/>
</dbReference>